<reference evidence="3 4" key="1">
    <citation type="journal article" date="2020" name="ISME J.">
        <title>Uncovering the hidden diversity of litter-decomposition mechanisms in mushroom-forming fungi.</title>
        <authorList>
            <person name="Floudas D."/>
            <person name="Bentzer J."/>
            <person name="Ahren D."/>
            <person name="Johansson T."/>
            <person name="Persson P."/>
            <person name="Tunlid A."/>
        </authorList>
    </citation>
    <scope>NUCLEOTIDE SEQUENCE [LARGE SCALE GENOMIC DNA]</scope>
    <source>
        <strain evidence="3 4">CBS 406.79</strain>
    </source>
</reference>
<accession>A0A8H5HAB9</accession>
<dbReference type="InterPro" id="IPR019236">
    <property type="entry name" value="APP1_cat"/>
</dbReference>
<dbReference type="OrthoDB" id="414243at2759"/>
<dbReference type="InterPro" id="IPR052935">
    <property type="entry name" value="Mg2+_PAP"/>
</dbReference>
<comment type="caution">
    <text evidence="3">The sequence shown here is derived from an EMBL/GenBank/DDBJ whole genome shotgun (WGS) entry which is preliminary data.</text>
</comment>
<evidence type="ECO:0000256" key="1">
    <source>
        <dbReference type="SAM" id="SignalP"/>
    </source>
</evidence>
<evidence type="ECO:0000313" key="3">
    <source>
        <dbReference type="EMBL" id="KAF5379589.1"/>
    </source>
</evidence>
<evidence type="ECO:0000259" key="2">
    <source>
        <dbReference type="Pfam" id="PF09949"/>
    </source>
</evidence>
<name>A0A8H5HAB9_9AGAR</name>
<gene>
    <name evidence="3" type="ORF">D9757_009286</name>
</gene>
<dbReference type="GO" id="GO:0030479">
    <property type="term" value="C:actin cortical patch"/>
    <property type="evidence" value="ECO:0007669"/>
    <property type="project" value="TreeGrafter"/>
</dbReference>
<organism evidence="3 4">
    <name type="scientific">Collybiopsis confluens</name>
    <dbReference type="NCBI Taxonomy" id="2823264"/>
    <lineage>
        <taxon>Eukaryota</taxon>
        <taxon>Fungi</taxon>
        <taxon>Dikarya</taxon>
        <taxon>Basidiomycota</taxon>
        <taxon>Agaricomycotina</taxon>
        <taxon>Agaricomycetes</taxon>
        <taxon>Agaricomycetidae</taxon>
        <taxon>Agaricales</taxon>
        <taxon>Marasmiineae</taxon>
        <taxon>Omphalotaceae</taxon>
        <taxon>Collybiopsis</taxon>
    </lineage>
</organism>
<feature type="chain" id="PRO_5034363853" description="Phosphatidate phosphatase APP1 catalytic domain-containing protein" evidence="1">
    <location>
        <begin position="22"/>
        <end position="368"/>
    </location>
</feature>
<dbReference type="Pfam" id="PF09949">
    <property type="entry name" value="APP1_cat"/>
    <property type="match status" value="1"/>
</dbReference>
<dbReference type="GO" id="GO:0008195">
    <property type="term" value="F:phosphatidate phosphatase activity"/>
    <property type="evidence" value="ECO:0007669"/>
    <property type="project" value="InterPro"/>
</dbReference>
<feature type="domain" description="Phosphatidate phosphatase APP1 catalytic" evidence="2">
    <location>
        <begin position="176"/>
        <end position="322"/>
    </location>
</feature>
<protein>
    <recommendedName>
        <fullName evidence="2">Phosphatidate phosphatase APP1 catalytic domain-containing protein</fullName>
    </recommendedName>
</protein>
<dbReference type="PANTHER" id="PTHR28208:SF1">
    <property type="entry name" value="FILAMENT ORGANIZATION PROTEIN APP1-LIKE, PUTATIVE (AFU_ORTHOLOGUE AFUA_1G06650)-RELATED"/>
    <property type="match status" value="1"/>
</dbReference>
<sequence length="368" mass="40640">MTLHSFTIVFVLFQWILATTASPVRRHETSTLLFNSPAFQNPQKSSDTIAAVQAYVYISQPNLTPVHTFLDDVLKHTFKVADEFEKKLATAVDRMKLFGSVGVPDVQVKVSVQGCSRESSLPHTALKDLGFVSAHASLGSCRFTTGTTSRTAELSSSGSDGKSTATAFYSPPEGLGIISDVDDTIKVTNVLTKSLLIENTLYKDPVPVAGMPDLYSHLSKSLTTKSTTAGTSIPPQFLYVSGSPFQLYPFLSKFLESHYPDANDWWGSDEAKVDYKVEQINRIHEMYPKKSFLAVGDSTEMDPEVYGKIFKQHKGFLRCIWIHLVDGAKNSQSRFDAALEGVPKNQYRLYKDSEIGKLKEIDVAGGRC</sequence>
<dbReference type="PANTHER" id="PTHR28208">
    <property type="entry name" value="PHOSPHATIDATE PHOSPHATASE APP1"/>
    <property type="match status" value="1"/>
</dbReference>
<dbReference type="Proteomes" id="UP000518752">
    <property type="component" value="Unassembled WGS sequence"/>
</dbReference>
<dbReference type="AlphaFoldDB" id="A0A8H5HAB9"/>
<keyword evidence="4" id="KW-1185">Reference proteome</keyword>
<feature type="signal peptide" evidence="1">
    <location>
        <begin position="1"/>
        <end position="21"/>
    </location>
</feature>
<evidence type="ECO:0000313" key="4">
    <source>
        <dbReference type="Proteomes" id="UP000518752"/>
    </source>
</evidence>
<dbReference type="EMBL" id="JAACJN010000069">
    <property type="protein sequence ID" value="KAF5379589.1"/>
    <property type="molecule type" value="Genomic_DNA"/>
</dbReference>
<proteinExistence type="predicted"/>
<keyword evidence="1" id="KW-0732">Signal</keyword>